<comment type="caution">
    <text evidence="3">The sequence shown here is derived from an EMBL/GenBank/DDBJ whole genome shotgun (WGS) entry which is preliminary data.</text>
</comment>
<organism evidence="3 4">
    <name type="scientific">Tigriopus californicus</name>
    <name type="common">Marine copepod</name>
    <dbReference type="NCBI Taxonomy" id="6832"/>
    <lineage>
        <taxon>Eukaryota</taxon>
        <taxon>Metazoa</taxon>
        <taxon>Ecdysozoa</taxon>
        <taxon>Arthropoda</taxon>
        <taxon>Crustacea</taxon>
        <taxon>Multicrustacea</taxon>
        <taxon>Hexanauplia</taxon>
        <taxon>Copepoda</taxon>
        <taxon>Harpacticoida</taxon>
        <taxon>Harpacticidae</taxon>
        <taxon>Tigriopus</taxon>
    </lineage>
</organism>
<dbReference type="PANTHER" id="PTHR19353">
    <property type="entry name" value="FATTY ACID DESATURASE 2"/>
    <property type="match status" value="1"/>
</dbReference>
<evidence type="ECO:0000259" key="2">
    <source>
        <dbReference type="PROSITE" id="PS50255"/>
    </source>
</evidence>
<dbReference type="STRING" id="6832.A0A553PIB2"/>
<dbReference type="GO" id="GO:0016717">
    <property type="term" value="F:oxidoreductase activity, acting on paired donors, with oxidation of a pair of donors resulting in the reduction of molecular oxygen to two molecules of water"/>
    <property type="evidence" value="ECO:0007669"/>
    <property type="project" value="TreeGrafter"/>
</dbReference>
<dbReference type="Pfam" id="PF00173">
    <property type="entry name" value="Cyt-b5"/>
    <property type="match status" value="1"/>
</dbReference>
<keyword evidence="1" id="KW-0472">Membrane</keyword>
<dbReference type="OrthoDB" id="260519at2759"/>
<dbReference type="PIRSF" id="PIRSF015921">
    <property type="entry name" value="FA_sphinglp_des"/>
    <property type="match status" value="1"/>
</dbReference>
<feature type="transmembrane region" description="Helical" evidence="1">
    <location>
        <begin position="124"/>
        <end position="142"/>
    </location>
</feature>
<protein>
    <recommendedName>
        <fullName evidence="2">Cytochrome b5 heme-binding domain-containing protein</fullName>
    </recommendedName>
</protein>
<dbReference type="InterPro" id="IPR001199">
    <property type="entry name" value="Cyt_B5-like_heme/steroid-bd"/>
</dbReference>
<keyword evidence="1" id="KW-1133">Transmembrane helix</keyword>
<name>A0A553PIB2_TIGCA</name>
<dbReference type="InterPro" id="IPR005804">
    <property type="entry name" value="FA_desaturase_dom"/>
</dbReference>
<dbReference type="SUPFAM" id="SSF55856">
    <property type="entry name" value="Cytochrome b5-like heme/steroid binding domain"/>
    <property type="match status" value="1"/>
</dbReference>
<gene>
    <name evidence="3" type="ORF">TCAL_07932</name>
</gene>
<dbReference type="EMBL" id="VCGU01000004">
    <property type="protein sequence ID" value="TRY77422.1"/>
    <property type="molecule type" value="Genomic_DNA"/>
</dbReference>
<reference evidence="3 4" key="1">
    <citation type="journal article" date="2018" name="Nat. Ecol. Evol.">
        <title>Genomic signatures of mitonuclear coevolution across populations of Tigriopus californicus.</title>
        <authorList>
            <person name="Barreto F.S."/>
            <person name="Watson E.T."/>
            <person name="Lima T.G."/>
            <person name="Willett C.S."/>
            <person name="Edmands S."/>
            <person name="Li W."/>
            <person name="Burton R.S."/>
        </authorList>
    </citation>
    <scope>NUCLEOTIDE SEQUENCE [LARGE SCALE GENOMIC DNA]</scope>
    <source>
        <strain evidence="3 4">San Diego</strain>
    </source>
</reference>
<dbReference type="OMA" id="RECTAIF"/>
<dbReference type="Proteomes" id="UP000318571">
    <property type="component" value="Chromosome 5"/>
</dbReference>
<proteinExistence type="predicted"/>
<keyword evidence="4" id="KW-1185">Reference proteome</keyword>
<dbReference type="PROSITE" id="PS50255">
    <property type="entry name" value="CYTOCHROME_B5_2"/>
    <property type="match status" value="1"/>
</dbReference>
<dbReference type="InterPro" id="IPR012171">
    <property type="entry name" value="Fatty_acid_desaturase"/>
</dbReference>
<dbReference type="Gene3D" id="3.10.120.10">
    <property type="entry name" value="Cytochrome b5-like heme/steroid binding domain"/>
    <property type="match status" value="1"/>
</dbReference>
<feature type="transmembrane region" description="Helical" evidence="1">
    <location>
        <begin position="148"/>
        <end position="165"/>
    </location>
</feature>
<dbReference type="InterPro" id="IPR036400">
    <property type="entry name" value="Cyt_B5-like_heme/steroid_sf"/>
</dbReference>
<dbReference type="AlphaFoldDB" id="A0A553PIB2"/>
<accession>A0A553PIB2</accession>
<dbReference type="PANTHER" id="PTHR19353:SF75">
    <property type="entry name" value="FATTY ACID DESATURASE, PUTATIVE-RELATED"/>
    <property type="match status" value="1"/>
</dbReference>
<feature type="transmembrane region" description="Helical" evidence="1">
    <location>
        <begin position="243"/>
        <end position="266"/>
    </location>
</feature>
<dbReference type="CDD" id="cd03506">
    <property type="entry name" value="Delta6-FADS-like"/>
    <property type="match status" value="1"/>
</dbReference>
<feature type="domain" description="Cytochrome b5 heme-binding" evidence="2">
    <location>
        <begin position="32"/>
        <end position="77"/>
    </location>
</feature>
<dbReference type="GO" id="GO:0006629">
    <property type="term" value="P:lipid metabolic process"/>
    <property type="evidence" value="ECO:0007669"/>
    <property type="project" value="InterPro"/>
</dbReference>
<dbReference type="Pfam" id="PF00487">
    <property type="entry name" value="FA_desaturase"/>
    <property type="match status" value="1"/>
</dbReference>
<evidence type="ECO:0000256" key="1">
    <source>
        <dbReference type="SAM" id="Phobius"/>
    </source>
</evidence>
<dbReference type="GO" id="GO:0016020">
    <property type="term" value="C:membrane"/>
    <property type="evidence" value="ECO:0007669"/>
    <property type="project" value="TreeGrafter"/>
</dbReference>
<evidence type="ECO:0000313" key="3">
    <source>
        <dbReference type="EMBL" id="TRY77422.1"/>
    </source>
</evidence>
<sequence length="453" mass="52846">MAKERRVGSDFEASSLTREKVDVMMDCPANQVRIGNKFYNAEKLLDFHPGGQLFISAFAGRDASQAFMSYHRKRFPHQKMKFALDKEDTLAPSEDPHLNDDYFDLVERVEKVLPRQKSFAPWTYYVKAFFIIGVCLALEGYMHYTGQYVWYLSAILGLFYAYLGLNIQHDANHGALSANPLVNRLMGMTQNWYGASVTSWVHQHVVQHHVHTNDVHLDPDIEGKVVMRLNPMRPLKKVHAYQWFYFFGLIFMYGFSIVKFSFTTVLEGFYYTPFSELLNRYRYQELAWSLFFYFRWFFLPYYMAPAWTTFFQIAPMFMIFGFYLSVFFHISHNYLGVEQLEDTSPKRSWLHNQVVASSNVAGPILGFLNGGLNYQIEHHLFPRIHHSHYPTIAPVVRQFCQERGIPYRHFETVTENVISSIQHMYDIGTNVVPEAAKKLENVKMHARTLSVAG</sequence>
<keyword evidence="1" id="KW-0812">Transmembrane</keyword>
<feature type="transmembrane region" description="Helical" evidence="1">
    <location>
        <begin position="310"/>
        <end position="330"/>
    </location>
</feature>
<evidence type="ECO:0000313" key="4">
    <source>
        <dbReference type="Proteomes" id="UP000318571"/>
    </source>
</evidence>